<feature type="domain" description="Zn(2)-C6 fungal-type" evidence="6">
    <location>
        <begin position="15"/>
        <end position="45"/>
    </location>
</feature>
<dbReference type="Pfam" id="PF00172">
    <property type="entry name" value="Zn_clus"/>
    <property type="match status" value="1"/>
</dbReference>
<keyword evidence="1" id="KW-0479">Metal-binding</keyword>
<keyword evidence="4" id="KW-0804">Transcription</keyword>
<evidence type="ECO:0000313" key="8">
    <source>
        <dbReference type="Proteomes" id="UP001149074"/>
    </source>
</evidence>
<evidence type="ECO:0000256" key="5">
    <source>
        <dbReference type="ARBA" id="ARBA00023242"/>
    </source>
</evidence>
<dbReference type="GO" id="GO:0045944">
    <property type="term" value="P:positive regulation of transcription by RNA polymerase II"/>
    <property type="evidence" value="ECO:0007669"/>
    <property type="project" value="TreeGrafter"/>
</dbReference>
<evidence type="ECO:0000256" key="3">
    <source>
        <dbReference type="ARBA" id="ARBA00023125"/>
    </source>
</evidence>
<comment type="caution">
    <text evidence="7">The sequence shown here is derived from an EMBL/GenBank/DDBJ whole genome shotgun (WGS) entry which is preliminary data.</text>
</comment>
<organism evidence="7 8">
    <name type="scientific">Penicillium argentinense</name>
    <dbReference type="NCBI Taxonomy" id="1131581"/>
    <lineage>
        <taxon>Eukaryota</taxon>
        <taxon>Fungi</taxon>
        <taxon>Dikarya</taxon>
        <taxon>Ascomycota</taxon>
        <taxon>Pezizomycotina</taxon>
        <taxon>Eurotiomycetes</taxon>
        <taxon>Eurotiomycetidae</taxon>
        <taxon>Eurotiales</taxon>
        <taxon>Aspergillaceae</taxon>
        <taxon>Penicillium</taxon>
    </lineage>
</organism>
<protein>
    <recommendedName>
        <fullName evidence="6">Zn(2)-C6 fungal-type domain-containing protein</fullName>
    </recommendedName>
</protein>
<dbReference type="AlphaFoldDB" id="A0A9W9G641"/>
<keyword evidence="3" id="KW-0238">DNA-binding</keyword>
<dbReference type="Proteomes" id="UP001149074">
    <property type="component" value="Unassembled WGS sequence"/>
</dbReference>
<dbReference type="GO" id="GO:0003677">
    <property type="term" value="F:DNA binding"/>
    <property type="evidence" value="ECO:0007669"/>
    <property type="project" value="UniProtKB-KW"/>
</dbReference>
<dbReference type="InterPro" id="IPR001138">
    <property type="entry name" value="Zn2Cys6_DnaBD"/>
</dbReference>
<evidence type="ECO:0000313" key="7">
    <source>
        <dbReference type="EMBL" id="KAJ5112692.1"/>
    </source>
</evidence>
<proteinExistence type="predicted"/>
<dbReference type="InterPro" id="IPR007219">
    <property type="entry name" value="XnlR_reg_dom"/>
</dbReference>
<gene>
    <name evidence="7" type="ORF">N7532_000737</name>
</gene>
<dbReference type="SMART" id="SM00066">
    <property type="entry name" value="GAL4"/>
    <property type="match status" value="1"/>
</dbReference>
<dbReference type="GO" id="GO:0006351">
    <property type="term" value="P:DNA-templated transcription"/>
    <property type="evidence" value="ECO:0007669"/>
    <property type="project" value="InterPro"/>
</dbReference>
<dbReference type="CDD" id="cd00067">
    <property type="entry name" value="GAL4"/>
    <property type="match status" value="1"/>
</dbReference>
<dbReference type="InterPro" id="IPR052783">
    <property type="entry name" value="Metabolic/Drug-Res_Regulator"/>
</dbReference>
<evidence type="ECO:0000256" key="4">
    <source>
        <dbReference type="ARBA" id="ARBA00023163"/>
    </source>
</evidence>
<dbReference type="PANTHER" id="PTHR47655">
    <property type="entry name" value="QUINIC ACID UTILIZATION ACTIVATOR"/>
    <property type="match status" value="1"/>
</dbReference>
<dbReference type="OrthoDB" id="2534600at2759"/>
<reference evidence="7" key="1">
    <citation type="submission" date="2022-11" db="EMBL/GenBank/DDBJ databases">
        <authorList>
            <person name="Petersen C."/>
        </authorList>
    </citation>
    <scope>NUCLEOTIDE SEQUENCE</scope>
    <source>
        <strain evidence="7">IBT 30761</strain>
    </source>
</reference>
<dbReference type="SUPFAM" id="SSF57701">
    <property type="entry name" value="Zn2/Cys6 DNA-binding domain"/>
    <property type="match status" value="1"/>
</dbReference>
<dbReference type="Gene3D" id="4.10.240.10">
    <property type="entry name" value="Zn(2)-C6 fungal-type DNA-binding domain"/>
    <property type="match status" value="1"/>
</dbReference>
<dbReference type="CDD" id="cd12148">
    <property type="entry name" value="fungal_TF_MHR"/>
    <property type="match status" value="1"/>
</dbReference>
<reference evidence="7" key="2">
    <citation type="journal article" date="2023" name="IMA Fungus">
        <title>Comparative genomic study of the Penicillium genus elucidates a diverse pangenome and 15 lateral gene transfer events.</title>
        <authorList>
            <person name="Petersen C."/>
            <person name="Sorensen T."/>
            <person name="Nielsen M.R."/>
            <person name="Sondergaard T.E."/>
            <person name="Sorensen J.L."/>
            <person name="Fitzpatrick D.A."/>
            <person name="Frisvad J.C."/>
            <person name="Nielsen K.L."/>
        </authorList>
    </citation>
    <scope>NUCLEOTIDE SEQUENCE</scope>
    <source>
        <strain evidence="7">IBT 30761</strain>
    </source>
</reference>
<dbReference type="EMBL" id="JAPQKI010000001">
    <property type="protein sequence ID" value="KAJ5112692.1"/>
    <property type="molecule type" value="Genomic_DNA"/>
</dbReference>
<evidence type="ECO:0000259" key="6">
    <source>
        <dbReference type="PROSITE" id="PS50048"/>
    </source>
</evidence>
<sequence length="634" mass="71190">MSNSRPPKRQRIYRACDQCRRRKSKCDGEQPVCTICSQANRTCTYETGGGRRGLPSGYVRSLETTLGLMLQYVPNSESTIHNRLRDSRGKANILASKLGNQSVSIWRKSKLYRDVSQLLTPGSEDDVFDDSGSESAEMREPDEAIETMDDHNNMNSSNTEANKFETAQEPPRSIQQSLELFGAQIPDNTSELVDFYFTYTHCWFPILERRSVLRAMHIRHEKNTGDPSSQIVLLSLIAYTSAMKGISYPGAPDLFSLQLAIEQQAIVRWESLDLGHVQAMLILVLIQIALGNIGQAWTLIGKATRILETLPLSAKKGRLDHTFNGCVLLDNILSALLGRAPCLSKKEQLTYGPVIEDDLEEWDVWTPSRSGTDITGCKRPATPLRTLSISNHIQQLMQHLSVILYHPLNTSRLEELLDDLRSRQNILSRSHPYDRRNHANPPLLLLHLISNFTTLSLYRRFEPVSPAVMNRYVTTVHQILDLLDHYRETTGPTGLSPLMLCFALQCEKSIENKNPEERVSLQTRISSFLHPLKTNPSGEWTNLLSHPTPIPSIEQPYGAFGNSISIPCYQEISTLASQPTFASQPEPSSVINVPAISASSEFSRTGDAEMYDALFEEMVTSFPTTRYVLALLLN</sequence>
<dbReference type="GO" id="GO:0008270">
    <property type="term" value="F:zinc ion binding"/>
    <property type="evidence" value="ECO:0007669"/>
    <property type="project" value="InterPro"/>
</dbReference>
<dbReference type="GO" id="GO:0000981">
    <property type="term" value="F:DNA-binding transcription factor activity, RNA polymerase II-specific"/>
    <property type="evidence" value="ECO:0007669"/>
    <property type="project" value="InterPro"/>
</dbReference>
<accession>A0A9W9G641</accession>
<dbReference type="PROSITE" id="PS50048">
    <property type="entry name" value="ZN2_CY6_FUNGAL_2"/>
    <property type="match status" value="1"/>
</dbReference>
<dbReference type="PANTHER" id="PTHR47655:SF2">
    <property type="entry name" value="QUINIC ACID UTILIZATION ACTIVATOR"/>
    <property type="match status" value="1"/>
</dbReference>
<dbReference type="InterPro" id="IPR036864">
    <property type="entry name" value="Zn2-C6_fun-type_DNA-bd_sf"/>
</dbReference>
<evidence type="ECO:0000256" key="2">
    <source>
        <dbReference type="ARBA" id="ARBA00023015"/>
    </source>
</evidence>
<name>A0A9W9G641_9EURO</name>
<dbReference type="PROSITE" id="PS00463">
    <property type="entry name" value="ZN2_CY6_FUNGAL_1"/>
    <property type="match status" value="1"/>
</dbReference>
<keyword evidence="5" id="KW-0539">Nucleus</keyword>
<keyword evidence="2" id="KW-0805">Transcription regulation</keyword>
<dbReference type="GeneID" id="81352220"/>
<dbReference type="Pfam" id="PF04082">
    <property type="entry name" value="Fungal_trans"/>
    <property type="match status" value="1"/>
</dbReference>
<keyword evidence="8" id="KW-1185">Reference proteome</keyword>
<dbReference type="RefSeq" id="XP_056480465.1">
    <property type="nucleotide sequence ID" value="XM_056613241.1"/>
</dbReference>
<evidence type="ECO:0000256" key="1">
    <source>
        <dbReference type="ARBA" id="ARBA00022723"/>
    </source>
</evidence>